<dbReference type="RefSeq" id="XP_028879893.1">
    <property type="nucleotide sequence ID" value="XM_029028769.1"/>
</dbReference>
<evidence type="ECO:0000313" key="3">
    <source>
        <dbReference type="Proteomes" id="UP000192257"/>
    </source>
</evidence>
<dbReference type="EMBL" id="NBCO01000032">
    <property type="protein sequence ID" value="ORC85827.1"/>
    <property type="molecule type" value="Genomic_DNA"/>
</dbReference>
<reference evidence="2 3" key="1">
    <citation type="submission" date="2017-03" db="EMBL/GenBank/DDBJ databases">
        <title>An alternative strategy for trypanosome survival in the mammalian bloodstream revealed through genome and transcriptome analysis of the ubiquitous bovine parasite Trypanosoma (Megatrypanum) theileri.</title>
        <authorList>
            <person name="Kelly S."/>
            <person name="Ivens A."/>
            <person name="Mott A."/>
            <person name="O'Neill E."/>
            <person name="Emms D."/>
            <person name="Macleod O."/>
            <person name="Voorheis P."/>
            <person name="Matthews J."/>
            <person name="Matthews K."/>
            <person name="Carrington M."/>
        </authorList>
    </citation>
    <scope>NUCLEOTIDE SEQUENCE [LARGE SCALE GENOMIC DNA]</scope>
    <source>
        <strain evidence="2">Edinburgh</strain>
    </source>
</reference>
<feature type="compositionally biased region" description="Basic and acidic residues" evidence="1">
    <location>
        <begin position="701"/>
        <end position="727"/>
    </location>
</feature>
<feature type="compositionally biased region" description="Basic and acidic residues" evidence="1">
    <location>
        <begin position="22"/>
        <end position="33"/>
    </location>
</feature>
<organism evidence="2 3">
    <name type="scientific">Trypanosoma theileri</name>
    <dbReference type="NCBI Taxonomy" id="67003"/>
    <lineage>
        <taxon>Eukaryota</taxon>
        <taxon>Discoba</taxon>
        <taxon>Euglenozoa</taxon>
        <taxon>Kinetoplastea</taxon>
        <taxon>Metakinetoplastina</taxon>
        <taxon>Trypanosomatida</taxon>
        <taxon>Trypanosomatidae</taxon>
        <taxon>Trypanosoma</taxon>
    </lineage>
</organism>
<protein>
    <submittedName>
        <fullName evidence="2">Uncharacterized protein</fullName>
    </submittedName>
</protein>
<feature type="compositionally biased region" description="Low complexity" evidence="1">
    <location>
        <begin position="7"/>
        <end position="16"/>
    </location>
</feature>
<dbReference type="AlphaFoldDB" id="A0A1X0NMC0"/>
<feature type="region of interest" description="Disordered" evidence="1">
    <location>
        <begin position="687"/>
        <end position="727"/>
    </location>
</feature>
<accession>A0A1X0NMC0</accession>
<feature type="region of interest" description="Disordered" evidence="1">
    <location>
        <begin position="602"/>
        <end position="625"/>
    </location>
</feature>
<proteinExistence type="predicted"/>
<feature type="region of interest" description="Disordered" evidence="1">
    <location>
        <begin position="1"/>
        <end position="75"/>
    </location>
</feature>
<name>A0A1X0NMC0_9TRYP</name>
<sequence>MHCARISLTSSSIPSSCGLFTDESRETRRDRCRVQQQQQPSIYGLHKGLEKRKQLMQTSKNKGMQKENSEVDVSVSVSVEESDEIGIQGKEKVKEKERKKTKNEKDMMMYSEQATVVIMAERERNGSSLPLSSTLYTGCNPTPRVYELCESSTSEFLSSPTPTAAAVAEVVISQEQQQQQQQQCKYTYKQEKGCLVDTWGTATMESTLQSSMEVNRTTNGAAFAFPNFTPLVDSPLSVRRYSGLLVEQQSQPPLSQQQQQQQVQYPHCKPHIARRYQVTSNKGSLLSKNVYIDHTDENALNSESRIMWRNEHDKHSEWLPLVQHNKSDHVPVDQISTLSQIQLQLSPEVGSMDMYAGHWNGSHTPPPPSSLPLPPPLLDTSTELMSLQQSSIRCQWLDPDYVGRPLQLVHRNNCLEDSATNLYGNIVEPSTQLPGKVLFPSFASTHVVNNEDLTHEEEEEGWFPCVLVNDQSSKHTEDGNNKNQKKNNSSDSGGDDYDKNKKKSNNNDNHNDDNNAAAAELESGEEPPLDMPLCLSVSTLGAYGLASPLKQSPFCNTRDEYIGSRIPTQNESLRGVYLRHYPNSSARTTSFTQFDNIAATTTTTTAASPTRTATAAGGGGESATSANMQMDRSLDALFKVMDVPIEMQLRKERLMEGARPTTISLAESMIFTDSPLNFTVRSDFLQSVSERESVPLEEDEEKKKKEKEEKVKEDKKKKKEEKEKEESHIIENVADGGVVNSGLSKPECISLFTDHGNSHLHKAAMAAAVSAVGAMDNKSLSPNSIVWSPVTHSIRRSGSYGIRDVGMFTPHCSEHTGCHSLADMKRLEGSDVFWSPLRGDGIVHSGGAVGLVIRNGGFMLSRSCSRRTSLTSTTNTIRGGRDGKPMVVGCCAFQMPTFGTATAANSKP</sequence>
<evidence type="ECO:0000256" key="1">
    <source>
        <dbReference type="SAM" id="MobiDB-lite"/>
    </source>
</evidence>
<dbReference type="VEuPathDB" id="TriTrypDB:TM35_000321420"/>
<keyword evidence="3" id="KW-1185">Reference proteome</keyword>
<feature type="region of interest" description="Disordered" evidence="1">
    <location>
        <begin position="473"/>
        <end position="527"/>
    </location>
</feature>
<dbReference type="OrthoDB" id="244691at2759"/>
<comment type="caution">
    <text evidence="2">The sequence shown here is derived from an EMBL/GenBank/DDBJ whole genome shotgun (WGS) entry which is preliminary data.</text>
</comment>
<dbReference type="Proteomes" id="UP000192257">
    <property type="component" value="Unassembled WGS sequence"/>
</dbReference>
<gene>
    <name evidence="2" type="ORF">TM35_000321420</name>
</gene>
<evidence type="ECO:0000313" key="2">
    <source>
        <dbReference type="EMBL" id="ORC85827.1"/>
    </source>
</evidence>
<dbReference type="GeneID" id="39988549"/>
<feature type="compositionally biased region" description="Low complexity" evidence="1">
    <location>
        <begin position="602"/>
        <end position="615"/>
    </location>
</feature>